<dbReference type="GO" id="GO:0000981">
    <property type="term" value="F:DNA-binding transcription factor activity, RNA polymerase II-specific"/>
    <property type="evidence" value="ECO:0007669"/>
    <property type="project" value="TreeGrafter"/>
</dbReference>
<dbReference type="PANTHER" id="PTHR19818">
    <property type="entry name" value="ZINC FINGER PROTEIN ZIC AND GLI"/>
    <property type="match status" value="1"/>
</dbReference>
<evidence type="ECO:0000313" key="7">
    <source>
        <dbReference type="EMBL" id="GMT17501.1"/>
    </source>
</evidence>
<dbReference type="GO" id="GO:0005634">
    <property type="term" value="C:nucleus"/>
    <property type="evidence" value="ECO:0007669"/>
    <property type="project" value="UniProtKB-ARBA"/>
</dbReference>
<feature type="domain" description="C2H2-type" evidence="6">
    <location>
        <begin position="90"/>
        <end position="118"/>
    </location>
</feature>
<accession>A0AAV5VDP2</accession>
<dbReference type="PROSITE" id="PS00028">
    <property type="entry name" value="ZINC_FINGER_C2H2_1"/>
    <property type="match status" value="2"/>
</dbReference>
<sequence>AGVAAAADQVVQSESTSDEEQIGCEWIGVDGSRCVWRGGRSQAEDHVSKTHVGRGEKKPMCRWNECGKTFAKRYLLLRHIRCIHCDDKPYECSVCGTRFSLRERLKLHKRVVHEEAAAAAAAAAA</sequence>
<dbReference type="Gene3D" id="3.30.160.60">
    <property type="entry name" value="Classic Zinc Finger"/>
    <property type="match status" value="2"/>
</dbReference>
<comment type="caution">
    <text evidence="7">The sequence shown here is derived from an EMBL/GenBank/DDBJ whole genome shotgun (WGS) entry which is preliminary data.</text>
</comment>
<dbReference type="FunFam" id="3.30.160.60:FF:000446">
    <property type="entry name" value="Zinc finger protein"/>
    <property type="match status" value="1"/>
</dbReference>
<protein>
    <recommendedName>
        <fullName evidence="6">C2H2-type domain-containing protein</fullName>
    </recommendedName>
</protein>
<dbReference type="PANTHER" id="PTHR19818:SF139">
    <property type="entry name" value="PAIR-RULE PROTEIN ODD-PAIRED"/>
    <property type="match status" value="1"/>
</dbReference>
<dbReference type="EMBL" id="BTSY01000003">
    <property type="protein sequence ID" value="GMT17501.1"/>
    <property type="molecule type" value="Genomic_DNA"/>
</dbReference>
<name>A0AAV5VDP2_9BILA</name>
<gene>
    <name evidence="7" type="ORF">PFISCL1PPCAC_8798</name>
</gene>
<dbReference type="AlphaFoldDB" id="A0AAV5VDP2"/>
<dbReference type="InterPro" id="IPR036236">
    <property type="entry name" value="Znf_C2H2_sf"/>
</dbReference>
<organism evidence="7 8">
    <name type="scientific">Pristionchus fissidentatus</name>
    <dbReference type="NCBI Taxonomy" id="1538716"/>
    <lineage>
        <taxon>Eukaryota</taxon>
        <taxon>Metazoa</taxon>
        <taxon>Ecdysozoa</taxon>
        <taxon>Nematoda</taxon>
        <taxon>Chromadorea</taxon>
        <taxon>Rhabditida</taxon>
        <taxon>Rhabditina</taxon>
        <taxon>Diplogasteromorpha</taxon>
        <taxon>Diplogasteroidea</taxon>
        <taxon>Neodiplogasteridae</taxon>
        <taxon>Pristionchus</taxon>
    </lineage>
</organism>
<dbReference type="PROSITE" id="PS50157">
    <property type="entry name" value="ZINC_FINGER_C2H2_2"/>
    <property type="match status" value="2"/>
</dbReference>
<feature type="non-terminal residue" evidence="7">
    <location>
        <position position="125"/>
    </location>
</feature>
<keyword evidence="3 5" id="KW-0863">Zinc-finger</keyword>
<proteinExistence type="predicted"/>
<keyword evidence="4" id="KW-0862">Zinc</keyword>
<dbReference type="SMART" id="SM00355">
    <property type="entry name" value="ZnF_C2H2"/>
    <property type="match status" value="2"/>
</dbReference>
<keyword evidence="1" id="KW-0479">Metal-binding</keyword>
<dbReference type="SUPFAM" id="SSF57667">
    <property type="entry name" value="beta-beta-alpha zinc fingers"/>
    <property type="match status" value="1"/>
</dbReference>
<dbReference type="InterPro" id="IPR013087">
    <property type="entry name" value="Znf_C2H2_type"/>
</dbReference>
<feature type="non-terminal residue" evidence="7">
    <location>
        <position position="1"/>
    </location>
</feature>
<reference evidence="7" key="1">
    <citation type="submission" date="2023-10" db="EMBL/GenBank/DDBJ databases">
        <title>Genome assembly of Pristionchus species.</title>
        <authorList>
            <person name="Yoshida K."/>
            <person name="Sommer R.J."/>
        </authorList>
    </citation>
    <scope>NUCLEOTIDE SEQUENCE</scope>
    <source>
        <strain evidence="7">RS5133</strain>
    </source>
</reference>
<evidence type="ECO:0000256" key="3">
    <source>
        <dbReference type="ARBA" id="ARBA00022771"/>
    </source>
</evidence>
<evidence type="ECO:0000259" key="6">
    <source>
        <dbReference type="PROSITE" id="PS50157"/>
    </source>
</evidence>
<dbReference type="InterPro" id="IPR050329">
    <property type="entry name" value="GLI_C2H2-zinc-finger"/>
</dbReference>
<evidence type="ECO:0000313" key="8">
    <source>
        <dbReference type="Proteomes" id="UP001432322"/>
    </source>
</evidence>
<dbReference type="GO" id="GO:0008270">
    <property type="term" value="F:zinc ion binding"/>
    <property type="evidence" value="ECO:0007669"/>
    <property type="project" value="UniProtKB-KW"/>
</dbReference>
<dbReference type="GO" id="GO:0000978">
    <property type="term" value="F:RNA polymerase II cis-regulatory region sequence-specific DNA binding"/>
    <property type="evidence" value="ECO:0007669"/>
    <property type="project" value="TreeGrafter"/>
</dbReference>
<dbReference type="Pfam" id="PF00096">
    <property type="entry name" value="zf-C2H2"/>
    <property type="match status" value="2"/>
</dbReference>
<dbReference type="GO" id="GO:0045944">
    <property type="term" value="P:positive regulation of transcription by RNA polymerase II"/>
    <property type="evidence" value="ECO:0007669"/>
    <property type="project" value="UniProtKB-ARBA"/>
</dbReference>
<evidence type="ECO:0000256" key="2">
    <source>
        <dbReference type="ARBA" id="ARBA00022737"/>
    </source>
</evidence>
<keyword evidence="2" id="KW-0677">Repeat</keyword>
<feature type="domain" description="C2H2-type" evidence="6">
    <location>
        <begin position="59"/>
        <end position="89"/>
    </location>
</feature>
<evidence type="ECO:0000256" key="5">
    <source>
        <dbReference type="PROSITE-ProRule" id="PRU00042"/>
    </source>
</evidence>
<evidence type="ECO:0000256" key="1">
    <source>
        <dbReference type="ARBA" id="ARBA00022723"/>
    </source>
</evidence>
<dbReference type="GO" id="GO:0000122">
    <property type="term" value="P:negative regulation of transcription by RNA polymerase II"/>
    <property type="evidence" value="ECO:0007669"/>
    <property type="project" value="UniProtKB-ARBA"/>
</dbReference>
<keyword evidence="8" id="KW-1185">Reference proteome</keyword>
<dbReference type="Proteomes" id="UP001432322">
    <property type="component" value="Unassembled WGS sequence"/>
</dbReference>
<evidence type="ECO:0000256" key="4">
    <source>
        <dbReference type="ARBA" id="ARBA00022833"/>
    </source>
</evidence>